<evidence type="ECO:0000256" key="8">
    <source>
        <dbReference type="ARBA" id="ARBA00023146"/>
    </source>
</evidence>
<dbReference type="Proteomes" id="UP000256601">
    <property type="component" value="Unassembled WGS sequence"/>
</dbReference>
<dbReference type="KEGG" id="yli:2908128"/>
<evidence type="ECO:0000259" key="15">
    <source>
        <dbReference type="Pfam" id="PF13603"/>
    </source>
</evidence>
<dbReference type="FunFam" id="1.10.730.10:FF:000002">
    <property type="entry name" value="Leucine--tRNA ligase"/>
    <property type="match status" value="1"/>
</dbReference>
<dbReference type="CDD" id="cd00812">
    <property type="entry name" value="LeuRS_core"/>
    <property type="match status" value="1"/>
</dbReference>
<comment type="catalytic activity">
    <reaction evidence="10">
        <text>tRNA(Leu) + L-leucine + ATP = L-leucyl-tRNA(Leu) + AMP + diphosphate</text>
        <dbReference type="Rhea" id="RHEA:11688"/>
        <dbReference type="Rhea" id="RHEA-COMP:9613"/>
        <dbReference type="Rhea" id="RHEA-COMP:9622"/>
        <dbReference type="ChEBI" id="CHEBI:30616"/>
        <dbReference type="ChEBI" id="CHEBI:33019"/>
        <dbReference type="ChEBI" id="CHEBI:57427"/>
        <dbReference type="ChEBI" id="CHEBI:78442"/>
        <dbReference type="ChEBI" id="CHEBI:78494"/>
        <dbReference type="ChEBI" id="CHEBI:456215"/>
        <dbReference type="EC" id="6.1.1.4"/>
    </reaction>
</comment>
<dbReference type="InterPro" id="IPR001412">
    <property type="entry name" value="aa-tRNA-synth_I_CS"/>
</dbReference>
<dbReference type="InterPro" id="IPR014729">
    <property type="entry name" value="Rossmann-like_a/b/a_fold"/>
</dbReference>
<evidence type="ECO:0000256" key="11">
    <source>
        <dbReference type="RuleBase" id="RU363035"/>
    </source>
</evidence>
<organism evidence="16 18">
    <name type="scientific">Yarrowia lipolytica</name>
    <name type="common">Candida lipolytica</name>
    <dbReference type="NCBI Taxonomy" id="4952"/>
    <lineage>
        <taxon>Eukaryota</taxon>
        <taxon>Fungi</taxon>
        <taxon>Dikarya</taxon>
        <taxon>Ascomycota</taxon>
        <taxon>Saccharomycotina</taxon>
        <taxon>Dipodascomycetes</taxon>
        <taxon>Dipodascales</taxon>
        <taxon>Dipodascales incertae sedis</taxon>
        <taxon>Yarrowia</taxon>
    </lineage>
</organism>
<feature type="domain" description="Methionyl/Valyl/Leucyl/Isoleucyl-tRNA synthetase anticodon-binding" evidence="13">
    <location>
        <begin position="736"/>
        <end position="835"/>
    </location>
</feature>
<dbReference type="VEuPathDB" id="FungiDB:YALI0_F02299g"/>
<dbReference type="PANTHER" id="PTHR43740">
    <property type="entry name" value="LEUCYL-TRNA SYNTHETASE"/>
    <property type="match status" value="1"/>
</dbReference>
<evidence type="ECO:0000256" key="10">
    <source>
        <dbReference type="ARBA" id="ARBA00047469"/>
    </source>
</evidence>
<dbReference type="Pfam" id="PF08264">
    <property type="entry name" value="Anticodon_1"/>
    <property type="match status" value="1"/>
</dbReference>
<evidence type="ECO:0000256" key="4">
    <source>
        <dbReference type="ARBA" id="ARBA00022598"/>
    </source>
</evidence>
<dbReference type="GO" id="GO:0004823">
    <property type="term" value="F:leucine-tRNA ligase activity"/>
    <property type="evidence" value="ECO:0007669"/>
    <property type="project" value="UniProtKB-EC"/>
</dbReference>
<keyword evidence="5 11" id="KW-0547">Nucleotide-binding</keyword>
<sequence>MNILRLSRIQIARPSLQCRLAIRHYANAAAAAAANVQQSGSNPFTQLDAKWREKWKEDPPRLARKHLIENPTRDQQHFVLSMIPYPSGVLHMGHLRVYTISDVLARYRRMAGYDTVHAMGWDSFGLPAENAAIERQIHPAEWTVSNMAKMKSQMDEMLAEFDWEREFSSCFPDYYKWTQKLFLMMYEHGKAYQALSPVNWDPVDQTVLANEQVDSEGRSWRSGAIVEKKMLRQWFLKITDYSDALLDDLKLLDQWPAKVKTMQEHWLGRSEGATVVFDSTSEGNFPVFTTRPDTLFGVQFVALALDHADVREAAKTDSELAAFLERAKDLPDDTKEGYLMKNLSAISPVTGEKLPVFAAPYVIGDYGSGCVMGCPGHDERDFEFWGKNGSGPVKTVIDPVEGEEVSVPLTSRGVLNKHCGKYAGSPSLEGGKSIVNELPDEQASLKTNYKLRDWLVSRQRFWGAPIPIVYCDSCGTVPVPDEQLPVLLPETVLQKGEKPATAASLALAHNEEFKKCNCPKCGGPARRETDTMDTFMDSSWYFFRYTDPQNKELPFSYQAASNLMPVDMYIGGIEHAILHLLYARFVAKFLADKGYWSGADLNGEPIKRLVTQGMVHGQTFKEPTTGRFLKPEEIDRSGPVAKVQGTDVECAVSWEKMSKSKYNGADPSTCIQQHGADAVRAHVLFQAAVNDVLDWDEGKIVGIKRWLLKVKSITESVVKLNPSSKGLDKSSFSDADRTLWNETQHYVKSASDSFHESLQLNTVISDYMKLTNTLQKESGASPEVQLYALETLLKIMSPVAPAMAEECWELICKSKGAEWSSVFRNAFPEAQAEIQSATVPFKVMINGKFQFTANKPHDFGSQSEAEILAQLRTISDKLGDKPVRKVIIPKKGNVISLVV</sequence>
<dbReference type="InterPro" id="IPR009008">
    <property type="entry name" value="Val/Leu/Ile-tRNA-synth_edit"/>
</dbReference>
<dbReference type="Gene3D" id="3.40.50.620">
    <property type="entry name" value="HUPs"/>
    <property type="match status" value="2"/>
</dbReference>
<evidence type="ECO:0000256" key="2">
    <source>
        <dbReference type="ARBA" id="ARBA00013164"/>
    </source>
</evidence>
<dbReference type="InterPro" id="IPR009080">
    <property type="entry name" value="tRNAsynth_Ia_anticodon-bd"/>
</dbReference>
<dbReference type="FunFam" id="3.40.50.620:FF:000056">
    <property type="entry name" value="Leucine--tRNA ligase"/>
    <property type="match status" value="1"/>
</dbReference>
<feature type="domain" description="Leucyl-tRNA synthetase editing" evidence="15">
    <location>
        <begin position="265"/>
        <end position="436"/>
    </location>
</feature>
<dbReference type="Pfam" id="PF13603">
    <property type="entry name" value="tRNA-synt_1_2"/>
    <property type="match status" value="1"/>
</dbReference>
<dbReference type="InterPro" id="IPR002300">
    <property type="entry name" value="aa-tRNA-synth_Ia"/>
</dbReference>
<evidence type="ECO:0000256" key="1">
    <source>
        <dbReference type="ARBA" id="ARBA00005594"/>
    </source>
</evidence>
<dbReference type="NCBIfam" id="TIGR00396">
    <property type="entry name" value="leuS_bact"/>
    <property type="match status" value="1"/>
</dbReference>
<evidence type="ECO:0000259" key="13">
    <source>
        <dbReference type="Pfam" id="PF08264"/>
    </source>
</evidence>
<reference evidence="17 19" key="2">
    <citation type="submission" date="2018-07" db="EMBL/GenBank/DDBJ databases">
        <title>Draft Genome Assemblies for Five Robust Yarrowia lipolytica Strains Exhibiting High Lipid Production and Pentose Sugar Utilization and Sugar Alcohol Secretion from Undetoxified Lignocellulosic Biomass Hydrolysates.</title>
        <authorList>
            <consortium name="DOE Joint Genome Institute"/>
            <person name="Walker C."/>
            <person name="Ryu S."/>
            <person name="Na H."/>
            <person name="Zane M."/>
            <person name="LaButti K."/>
            <person name="Lipzen A."/>
            <person name="Haridas S."/>
            <person name="Barry K."/>
            <person name="Grigoriev I.V."/>
            <person name="Quarterman J."/>
            <person name="Slininger P."/>
            <person name="Dien B."/>
            <person name="Trinh C.T."/>
        </authorList>
    </citation>
    <scope>NUCLEOTIDE SEQUENCE [LARGE SCALE GENOMIC DNA]</scope>
    <source>
        <strain evidence="17 19">YB392</strain>
    </source>
</reference>
<dbReference type="Proteomes" id="UP000182444">
    <property type="component" value="Chromosome 1F"/>
</dbReference>
<evidence type="ECO:0000256" key="3">
    <source>
        <dbReference type="ARBA" id="ARBA00022490"/>
    </source>
</evidence>
<keyword evidence="6 11" id="KW-0067">ATP-binding</keyword>
<dbReference type="SUPFAM" id="SSF47323">
    <property type="entry name" value="Anticodon-binding domain of a subclass of class I aminoacyl-tRNA synthetases"/>
    <property type="match status" value="1"/>
</dbReference>
<dbReference type="Pfam" id="PF09334">
    <property type="entry name" value="tRNA-synt_1g"/>
    <property type="match status" value="1"/>
</dbReference>
<dbReference type="SUPFAM" id="SSF52374">
    <property type="entry name" value="Nucleotidylyl transferase"/>
    <property type="match status" value="1"/>
</dbReference>
<evidence type="ECO:0000313" key="18">
    <source>
        <dbReference type="Proteomes" id="UP000182444"/>
    </source>
</evidence>
<dbReference type="GO" id="GO:0005739">
    <property type="term" value="C:mitochondrion"/>
    <property type="evidence" value="ECO:0007669"/>
    <property type="project" value="TreeGrafter"/>
</dbReference>
<keyword evidence="8 11" id="KW-0030">Aminoacyl-tRNA synthetase</keyword>
<dbReference type="SUPFAM" id="SSF50677">
    <property type="entry name" value="ValRS/IleRS/LeuRS editing domain"/>
    <property type="match status" value="1"/>
</dbReference>
<feature type="domain" description="Methionyl/Leucyl tRNA synthetase" evidence="14">
    <location>
        <begin position="78"/>
        <end position="215"/>
    </location>
</feature>
<dbReference type="InterPro" id="IPR015413">
    <property type="entry name" value="Methionyl/Leucyl_tRNA_Synth"/>
</dbReference>
<dbReference type="GO" id="GO:0006429">
    <property type="term" value="P:leucyl-tRNA aminoacylation"/>
    <property type="evidence" value="ECO:0007669"/>
    <property type="project" value="InterPro"/>
</dbReference>
<protein>
    <recommendedName>
        <fullName evidence="2">leucine--tRNA ligase</fullName>
        <ecNumber evidence="2">6.1.1.4</ecNumber>
    </recommendedName>
    <alternativeName>
        <fullName evidence="9">Leucyl-tRNA synthetase</fullName>
    </alternativeName>
</protein>
<dbReference type="Pfam" id="PF00133">
    <property type="entry name" value="tRNA-synt_1"/>
    <property type="match status" value="1"/>
</dbReference>
<dbReference type="GO" id="GO:0005524">
    <property type="term" value="F:ATP binding"/>
    <property type="evidence" value="ECO:0007669"/>
    <property type="project" value="UniProtKB-KW"/>
</dbReference>
<evidence type="ECO:0000256" key="9">
    <source>
        <dbReference type="ARBA" id="ARBA00030520"/>
    </source>
</evidence>
<keyword evidence="7 11" id="KW-0648">Protein biosynthesis</keyword>
<reference evidence="16 18" key="1">
    <citation type="journal article" date="2016" name="PLoS ONE">
        <title>Sequence Assembly of Yarrowia lipolytica Strain W29/CLIB89 Shows Transposable Element Diversity.</title>
        <authorList>
            <person name="Magnan C."/>
            <person name="Yu J."/>
            <person name="Chang I."/>
            <person name="Jahn E."/>
            <person name="Kanomata Y."/>
            <person name="Wu J."/>
            <person name="Zeller M."/>
            <person name="Oakes M."/>
            <person name="Baldi P."/>
            <person name="Sandmeyer S."/>
        </authorList>
    </citation>
    <scope>NUCLEOTIDE SEQUENCE [LARGE SCALE GENOMIC DNA]</scope>
    <source>
        <strain evidence="16">CLIB89</strain>
        <strain evidence="18">CLIB89(W29)</strain>
    </source>
</reference>
<name>A0A1D8NLN1_YARLL</name>
<keyword evidence="4 11" id="KW-0436">Ligase</keyword>
<accession>A0A1D8NLN1</accession>
<dbReference type="GO" id="GO:0002161">
    <property type="term" value="F:aminoacyl-tRNA deacylase activity"/>
    <property type="evidence" value="ECO:0007669"/>
    <property type="project" value="InterPro"/>
</dbReference>
<dbReference type="PRINTS" id="PR00985">
    <property type="entry name" value="TRNASYNTHLEU"/>
</dbReference>
<evidence type="ECO:0000256" key="5">
    <source>
        <dbReference type="ARBA" id="ARBA00022741"/>
    </source>
</evidence>
<dbReference type="PROSITE" id="PS00178">
    <property type="entry name" value="AA_TRNA_LIGASE_I"/>
    <property type="match status" value="1"/>
</dbReference>
<keyword evidence="3" id="KW-0963">Cytoplasm</keyword>
<evidence type="ECO:0000256" key="7">
    <source>
        <dbReference type="ARBA" id="ARBA00022917"/>
    </source>
</evidence>
<evidence type="ECO:0000313" key="19">
    <source>
        <dbReference type="Proteomes" id="UP000256601"/>
    </source>
</evidence>
<evidence type="ECO:0000313" key="16">
    <source>
        <dbReference type="EMBL" id="AOW06535.1"/>
    </source>
</evidence>
<evidence type="ECO:0000256" key="6">
    <source>
        <dbReference type="ARBA" id="ARBA00022840"/>
    </source>
</evidence>
<dbReference type="eggNOG" id="KOG0435">
    <property type="taxonomic scope" value="Eukaryota"/>
</dbReference>
<evidence type="ECO:0000259" key="12">
    <source>
        <dbReference type="Pfam" id="PF00133"/>
    </source>
</evidence>
<proteinExistence type="inferred from homology"/>
<feature type="domain" description="Aminoacyl-tRNA synthetase class Ia" evidence="12">
    <location>
        <begin position="451"/>
        <end position="576"/>
    </location>
</feature>
<dbReference type="VEuPathDB" id="FungiDB:YALI1_F03527g"/>
<dbReference type="PANTHER" id="PTHR43740:SF2">
    <property type="entry name" value="LEUCINE--TRNA LIGASE, MITOCHONDRIAL"/>
    <property type="match status" value="1"/>
</dbReference>
<dbReference type="GO" id="GO:0032543">
    <property type="term" value="P:mitochondrial translation"/>
    <property type="evidence" value="ECO:0007669"/>
    <property type="project" value="TreeGrafter"/>
</dbReference>
<dbReference type="EC" id="6.1.1.4" evidence="2"/>
<dbReference type="InterPro" id="IPR002302">
    <property type="entry name" value="Leu-tRNA-ligase"/>
</dbReference>
<comment type="similarity">
    <text evidence="1 11">Belongs to the class-I aminoacyl-tRNA synthetase family.</text>
</comment>
<evidence type="ECO:0000313" key="17">
    <source>
        <dbReference type="EMBL" id="RDW29188.1"/>
    </source>
</evidence>
<dbReference type="InterPro" id="IPR013155">
    <property type="entry name" value="M/V/L/I-tRNA-synth_anticd-bd"/>
</dbReference>
<dbReference type="EMBL" id="CP017558">
    <property type="protein sequence ID" value="AOW06535.1"/>
    <property type="molecule type" value="Genomic_DNA"/>
</dbReference>
<dbReference type="Gene3D" id="1.10.730.10">
    <property type="entry name" value="Isoleucyl-tRNA Synthetase, Domain 1"/>
    <property type="match status" value="1"/>
</dbReference>
<evidence type="ECO:0000259" key="14">
    <source>
        <dbReference type="Pfam" id="PF09334"/>
    </source>
</evidence>
<dbReference type="InterPro" id="IPR025709">
    <property type="entry name" value="Leu_tRNA-synth_edit"/>
</dbReference>
<dbReference type="AlphaFoldDB" id="A0A1D8NLN1"/>
<dbReference type="EMBL" id="KZ857324">
    <property type="protein sequence ID" value="RDW29188.1"/>
    <property type="molecule type" value="Genomic_DNA"/>
</dbReference>
<gene>
    <name evidence="17" type="ORF">B0I71DRAFT_126152</name>
    <name evidence="16" type="ORF">YALI1_F03527g</name>
</gene>
<dbReference type="Gene3D" id="3.90.740.10">
    <property type="entry name" value="Valyl/Leucyl/Isoleucyl-tRNA synthetase, editing domain"/>
    <property type="match status" value="1"/>
</dbReference>
<dbReference type="FunFam" id="3.40.50.620:FF:000003">
    <property type="entry name" value="Leucine--tRNA ligase"/>
    <property type="match status" value="1"/>
</dbReference>